<accession>A0A2P8CBX2</accession>
<dbReference type="Pfam" id="PF17170">
    <property type="entry name" value="DUF5128"/>
    <property type="match status" value="1"/>
</dbReference>
<dbReference type="Proteomes" id="UP000240621">
    <property type="component" value="Unassembled WGS sequence"/>
</dbReference>
<evidence type="ECO:0000313" key="3">
    <source>
        <dbReference type="Proteomes" id="UP000240621"/>
    </source>
</evidence>
<name>A0A2P8CBX2_9BACT</name>
<dbReference type="EMBL" id="PYGC01000006">
    <property type="protein sequence ID" value="PSK82476.1"/>
    <property type="molecule type" value="Genomic_DNA"/>
</dbReference>
<dbReference type="Gene3D" id="2.120.10.30">
    <property type="entry name" value="TolB, C-terminal domain"/>
    <property type="match status" value="1"/>
</dbReference>
<feature type="signal peptide" evidence="1">
    <location>
        <begin position="1"/>
        <end position="20"/>
    </location>
</feature>
<dbReference type="InterPro" id="IPR011042">
    <property type="entry name" value="6-blade_b-propeller_TolB-like"/>
</dbReference>
<dbReference type="SUPFAM" id="SSF82171">
    <property type="entry name" value="DPP6 N-terminal domain-like"/>
    <property type="match status" value="1"/>
</dbReference>
<feature type="chain" id="PRO_5015142235" evidence="1">
    <location>
        <begin position="21"/>
        <end position="384"/>
    </location>
</feature>
<organism evidence="2 3">
    <name type="scientific">Prolixibacter denitrificans</name>
    <dbReference type="NCBI Taxonomy" id="1541063"/>
    <lineage>
        <taxon>Bacteria</taxon>
        <taxon>Pseudomonadati</taxon>
        <taxon>Bacteroidota</taxon>
        <taxon>Bacteroidia</taxon>
        <taxon>Marinilabiliales</taxon>
        <taxon>Prolixibacteraceae</taxon>
        <taxon>Prolixibacter</taxon>
    </lineage>
</organism>
<comment type="caution">
    <text evidence="2">The sequence shown here is derived from an EMBL/GenBank/DDBJ whole genome shotgun (WGS) entry which is preliminary data.</text>
</comment>
<proteinExistence type="predicted"/>
<keyword evidence="1" id="KW-0732">Signal</keyword>
<evidence type="ECO:0000313" key="2">
    <source>
        <dbReference type="EMBL" id="PSK82476.1"/>
    </source>
</evidence>
<reference evidence="2 3" key="1">
    <citation type="submission" date="2018-03" db="EMBL/GenBank/DDBJ databases">
        <title>Genomic Encyclopedia of Archaeal and Bacterial Type Strains, Phase II (KMG-II): from individual species to whole genera.</title>
        <authorList>
            <person name="Goeker M."/>
        </authorList>
    </citation>
    <scope>NUCLEOTIDE SEQUENCE [LARGE SCALE GENOMIC DNA]</scope>
    <source>
        <strain evidence="2 3">DSM 27267</strain>
    </source>
</reference>
<evidence type="ECO:0000256" key="1">
    <source>
        <dbReference type="SAM" id="SignalP"/>
    </source>
</evidence>
<gene>
    <name evidence="2" type="ORF">CLV93_106224</name>
</gene>
<dbReference type="RefSeq" id="WP_170108946.1">
    <property type="nucleotide sequence ID" value="NZ_BLAU01000001.1"/>
</dbReference>
<protein>
    <submittedName>
        <fullName evidence="2">6-bladed beta-propeller protein</fullName>
    </submittedName>
</protein>
<sequence length="384" mass="44638">MKTNFKIRLSLLLIPLAALLLNGCQKKEEPSNVVVLEPTQSQPLKIGEPTQIIKLETTKESQLRYVSKTAIDKQNNRIFILSDRNVFIFDGKGKFINKLRKGKGPGEILRTFSFSINPAKQLFYAVDGFRRLCVFDYNGKFIQDYQLKDYPIMNVQSMDSDQVLLHHFTGEKKEEQQHIVGLYDLKDSKIIREFIPEDESSYPSQVAIMNNSFSVNGSRLFFASNNIWGLFEWKNNQFKRILSFDIGKRMAPSSFVDKYLPVEKRVYFRDDALKRGYVPWLFESFNFKGYYWAIIFDEKKSCYAIDENNYRKVYMDGPVSAYFGLPDIEPLRYPKEVTKDYMVFACSPADFFDADDTETTKTITIGDKQVQIDMNENPFLIVAE</sequence>
<dbReference type="AlphaFoldDB" id="A0A2P8CBX2"/>